<evidence type="ECO:0000256" key="1">
    <source>
        <dbReference type="SAM" id="MobiDB-lite"/>
    </source>
</evidence>
<feature type="compositionally biased region" description="Polar residues" evidence="1">
    <location>
        <begin position="42"/>
        <end position="60"/>
    </location>
</feature>
<dbReference type="EMBL" id="JAADJZ010000008">
    <property type="protein sequence ID" value="KAF2873222.1"/>
    <property type="molecule type" value="Genomic_DNA"/>
</dbReference>
<feature type="compositionally biased region" description="Polar residues" evidence="1">
    <location>
        <begin position="69"/>
        <end position="92"/>
    </location>
</feature>
<dbReference type="AlphaFoldDB" id="A0A7C8MH86"/>
<sequence>MEPSLVALLGQWPDLVFLLQYVEDKRGTFLFLSLRTSPVTASSNLSAASVLPTSPSTSSRSNEKAASKTAKTSGNKNTVSISQVTNSQPSRGNDNAASNTASSSGNKNTTSVPQPPSSQSSRGNKNTTSSTATKSGNQPGYSYTDPVGKRRCTRLDDRG</sequence>
<feature type="region of interest" description="Disordered" evidence="1">
    <location>
        <begin position="42"/>
        <end position="159"/>
    </location>
</feature>
<evidence type="ECO:0000313" key="3">
    <source>
        <dbReference type="Proteomes" id="UP000481861"/>
    </source>
</evidence>
<reference evidence="2 3" key="1">
    <citation type="submission" date="2020-01" db="EMBL/GenBank/DDBJ databases">
        <authorList>
            <consortium name="DOE Joint Genome Institute"/>
            <person name="Haridas S."/>
            <person name="Albert R."/>
            <person name="Binder M."/>
            <person name="Bloem J."/>
            <person name="Labutti K."/>
            <person name="Salamov A."/>
            <person name="Andreopoulos B."/>
            <person name="Baker S.E."/>
            <person name="Barry K."/>
            <person name="Bills G."/>
            <person name="Bluhm B.H."/>
            <person name="Cannon C."/>
            <person name="Castanera R."/>
            <person name="Culley D.E."/>
            <person name="Daum C."/>
            <person name="Ezra D."/>
            <person name="Gonzalez J.B."/>
            <person name="Henrissat B."/>
            <person name="Kuo A."/>
            <person name="Liang C."/>
            <person name="Lipzen A."/>
            <person name="Lutzoni F."/>
            <person name="Magnuson J."/>
            <person name="Mondo S."/>
            <person name="Nolan M."/>
            <person name="Ohm R."/>
            <person name="Pangilinan J."/>
            <person name="Park H.-J.H."/>
            <person name="Ramirez L."/>
            <person name="Alfaro M."/>
            <person name="Sun H."/>
            <person name="Tritt A."/>
            <person name="Yoshinaga Y."/>
            <person name="Zwiers L.-H.L."/>
            <person name="Turgeon B.G."/>
            <person name="Goodwin S.B."/>
            <person name="Spatafora J.W."/>
            <person name="Crous P.W."/>
            <person name="Grigoriev I.V."/>
        </authorList>
    </citation>
    <scope>NUCLEOTIDE SEQUENCE [LARGE SCALE GENOMIC DNA]</scope>
    <source>
        <strain evidence="2 3">CBS 611.86</strain>
    </source>
</reference>
<keyword evidence="3" id="KW-1185">Reference proteome</keyword>
<organism evidence="2 3">
    <name type="scientific">Massariosphaeria phaeospora</name>
    <dbReference type="NCBI Taxonomy" id="100035"/>
    <lineage>
        <taxon>Eukaryota</taxon>
        <taxon>Fungi</taxon>
        <taxon>Dikarya</taxon>
        <taxon>Ascomycota</taxon>
        <taxon>Pezizomycotina</taxon>
        <taxon>Dothideomycetes</taxon>
        <taxon>Pleosporomycetidae</taxon>
        <taxon>Pleosporales</taxon>
        <taxon>Pleosporales incertae sedis</taxon>
        <taxon>Massariosphaeria</taxon>
    </lineage>
</organism>
<protein>
    <submittedName>
        <fullName evidence="2">Uncharacterized protein</fullName>
    </submittedName>
</protein>
<comment type="caution">
    <text evidence="2">The sequence shown here is derived from an EMBL/GenBank/DDBJ whole genome shotgun (WGS) entry which is preliminary data.</text>
</comment>
<proteinExistence type="predicted"/>
<name>A0A7C8MH86_9PLEO</name>
<feature type="compositionally biased region" description="Low complexity" evidence="1">
    <location>
        <begin position="93"/>
        <end position="137"/>
    </location>
</feature>
<gene>
    <name evidence="2" type="ORF">BDV95DRAFT_569141</name>
</gene>
<accession>A0A7C8MH86</accession>
<evidence type="ECO:0000313" key="2">
    <source>
        <dbReference type="EMBL" id="KAF2873222.1"/>
    </source>
</evidence>
<dbReference type="Proteomes" id="UP000481861">
    <property type="component" value="Unassembled WGS sequence"/>
</dbReference>